<name>A0ABM1IXB1_POLDO</name>
<evidence type="ECO:0000256" key="6">
    <source>
        <dbReference type="ARBA" id="ARBA00022989"/>
    </source>
</evidence>
<evidence type="ECO:0000256" key="3">
    <source>
        <dbReference type="ARBA" id="ARBA00022606"/>
    </source>
</evidence>
<keyword evidence="11" id="KW-1185">Reference proteome</keyword>
<feature type="transmembrane region" description="Helical" evidence="10">
    <location>
        <begin position="180"/>
        <end position="203"/>
    </location>
</feature>
<keyword evidence="5" id="KW-0552">Olfaction</keyword>
<organism evidence="11 12">
    <name type="scientific">Polistes dominula</name>
    <name type="common">European paper wasp</name>
    <name type="synonym">Vespa dominula</name>
    <dbReference type="NCBI Taxonomy" id="743375"/>
    <lineage>
        <taxon>Eukaryota</taxon>
        <taxon>Metazoa</taxon>
        <taxon>Ecdysozoa</taxon>
        <taxon>Arthropoda</taxon>
        <taxon>Hexapoda</taxon>
        <taxon>Insecta</taxon>
        <taxon>Pterygota</taxon>
        <taxon>Neoptera</taxon>
        <taxon>Endopterygota</taxon>
        <taxon>Hymenoptera</taxon>
        <taxon>Apocrita</taxon>
        <taxon>Aculeata</taxon>
        <taxon>Vespoidea</taxon>
        <taxon>Vespidae</taxon>
        <taxon>Polistinae</taxon>
        <taxon>Polistini</taxon>
        <taxon>Polistes</taxon>
    </lineage>
</organism>
<feature type="transmembrane region" description="Helical" evidence="10">
    <location>
        <begin position="78"/>
        <end position="98"/>
    </location>
</feature>
<evidence type="ECO:0000256" key="10">
    <source>
        <dbReference type="SAM" id="Phobius"/>
    </source>
</evidence>
<evidence type="ECO:0000256" key="8">
    <source>
        <dbReference type="ARBA" id="ARBA00023170"/>
    </source>
</evidence>
<keyword evidence="7 10" id="KW-0472">Membrane</keyword>
<feature type="transmembrane region" description="Helical" evidence="10">
    <location>
        <begin position="118"/>
        <end position="136"/>
    </location>
</feature>
<evidence type="ECO:0000256" key="4">
    <source>
        <dbReference type="ARBA" id="ARBA00022692"/>
    </source>
</evidence>
<dbReference type="RefSeq" id="XP_015184848.1">
    <property type="nucleotide sequence ID" value="XM_015329362.1"/>
</dbReference>
<gene>
    <name evidence="12" type="primary">LOC107070831</name>
</gene>
<evidence type="ECO:0000256" key="5">
    <source>
        <dbReference type="ARBA" id="ARBA00022725"/>
    </source>
</evidence>
<evidence type="ECO:0000313" key="12">
    <source>
        <dbReference type="RefSeq" id="XP_015184848.1"/>
    </source>
</evidence>
<accession>A0ABM1IXB1</accession>
<comment type="subcellular location">
    <subcellularLocation>
        <location evidence="1">Cell membrane</location>
        <topology evidence="1">Multi-pass membrane protein</topology>
    </subcellularLocation>
</comment>
<dbReference type="InterPro" id="IPR004117">
    <property type="entry name" value="7tm6_olfct_rcpt"/>
</dbReference>
<dbReference type="PANTHER" id="PTHR21137:SF35">
    <property type="entry name" value="ODORANT RECEPTOR 19A-RELATED"/>
    <property type="match status" value="1"/>
</dbReference>
<protein>
    <submittedName>
        <fullName evidence="12">Odorant receptor 10a-like</fullName>
    </submittedName>
</protein>
<evidence type="ECO:0000313" key="11">
    <source>
        <dbReference type="Proteomes" id="UP000694924"/>
    </source>
</evidence>
<keyword evidence="9" id="KW-0807">Transducer</keyword>
<keyword evidence="3" id="KW-0716">Sensory transduction</keyword>
<dbReference type="Proteomes" id="UP000694924">
    <property type="component" value="Unplaced"/>
</dbReference>
<keyword evidence="4 10" id="KW-0812">Transmembrane</keyword>
<dbReference type="Pfam" id="PF02949">
    <property type="entry name" value="7tm_6"/>
    <property type="match status" value="1"/>
</dbReference>
<keyword evidence="2" id="KW-1003">Cell membrane</keyword>
<evidence type="ECO:0000256" key="7">
    <source>
        <dbReference type="ARBA" id="ARBA00023136"/>
    </source>
</evidence>
<keyword evidence="8" id="KW-0675">Receptor</keyword>
<evidence type="ECO:0000256" key="9">
    <source>
        <dbReference type="ARBA" id="ARBA00023224"/>
    </source>
</evidence>
<reference evidence="12" key="1">
    <citation type="submission" date="2025-08" db="UniProtKB">
        <authorList>
            <consortium name="RefSeq"/>
        </authorList>
    </citation>
    <scope>IDENTIFICATION</scope>
    <source>
        <tissue evidence="12">Whole body</tissue>
    </source>
</reference>
<evidence type="ECO:0000256" key="2">
    <source>
        <dbReference type="ARBA" id="ARBA00022475"/>
    </source>
</evidence>
<keyword evidence="6 10" id="KW-1133">Transmembrane helix</keyword>
<proteinExistence type="predicted"/>
<sequence length="213" mass="24693">MTGFVTGYATITSLNILFLGVQHGCALFKYVGYKLEHLIDENEFHQEEIPISKIYEKIRQRIIISIKLHKRTFEYMDFMNSICAYFFLIALMFEVLIIGMDFFKLQSTADIFQSKRNLLLLIVYIPGSLLVIYLTCRMGQDVLDSSENVLEKARMVPWYLLPPKMQKAAILIMIRSKKPCYLTIGKIFVSSHLFFTSIVRTAMSYATMAHSLR</sequence>
<dbReference type="GeneID" id="107070831"/>
<evidence type="ECO:0000256" key="1">
    <source>
        <dbReference type="ARBA" id="ARBA00004651"/>
    </source>
</evidence>
<dbReference type="PANTHER" id="PTHR21137">
    <property type="entry name" value="ODORANT RECEPTOR"/>
    <property type="match status" value="1"/>
</dbReference>